<dbReference type="PROSITE" id="PS50893">
    <property type="entry name" value="ABC_TRANSPORTER_2"/>
    <property type="match status" value="1"/>
</dbReference>
<dbReference type="PANTHER" id="PTHR42734:SF6">
    <property type="entry name" value="MOLYBDATE IMPORT ATP-BINDING PROTEIN MOLC"/>
    <property type="match status" value="1"/>
</dbReference>
<dbReference type="STRING" id="1357400.HMPREF2086_00726"/>
<dbReference type="InterPro" id="IPR017871">
    <property type="entry name" value="ABC_transporter-like_CS"/>
</dbReference>
<dbReference type="SMART" id="SM00382">
    <property type="entry name" value="AAA"/>
    <property type="match status" value="1"/>
</dbReference>
<feature type="domain" description="ABC transporter" evidence="5">
    <location>
        <begin position="35"/>
        <end position="270"/>
    </location>
</feature>
<dbReference type="Proteomes" id="UP000018731">
    <property type="component" value="Unassembled WGS sequence"/>
</dbReference>
<keyword evidence="4" id="KW-0067">ATP-binding</keyword>
<keyword evidence="2" id="KW-0813">Transport</keyword>
<dbReference type="PANTHER" id="PTHR42734">
    <property type="entry name" value="METAL TRANSPORT SYSTEM ATP-BINDING PROTEIN TM_0124-RELATED"/>
    <property type="match status" value="1"/>
</dbReference>
<dbReference type="PATRIC" id="fig|1357400.3.peg.1000"/>
<accession>V8C9G0</accession>
<reference evidence="6 7" key="1">
    <citation type="journal article" date="2014" name="Genome Announc.">
        <title>Draft genome sequences of six enterohepatic helicobacter species isolated from humans and one from rhesus macaques.</title>
        <authorList>
            <person name="Shen Z."/>
            <person name="Sheh A."/>
            <person name="Young S.K."/>
            <person name="Abouelliel A."/>
            <person name="Ward D.V."/>
            <person name="Earl A.M."/>
            <person name="Fox J.G."/>
        </authorList>
    </citation>
    <scope>NUCLEOTIDE SEQUENCE [LARGE SCALE GENOMIC DNA]</scope>
    <source>
        <strain evidence="6 7">MIT 99-5501</strain>
    </source>
</reference>
<dbReference type="eggNOG" id="COG1120">
    <property type="taxonomic scope" value="Bacteria"/>
</dbReference>
<dbReference type="InterPro" id="IPR003439">
    <property type="entry name" value="ABC_transporter-like_ATP-bd"/>
</dbReference>
<comment type="caution">
    <text evidence="6">The sequence shown here is derived from an EMBL/GenBank/DDBJ whole genome shotgun (WGS) entry which is preliminary data.</text>
</comment>
<dbReference type="SUPFAM" id="SSF52540">
    <property type="entry name" value="P-loop containing nucleoside triphosphate hydrolases"/>
    <property type="match status" value="1"/>
</dbReference>
<dbReference type="RefSeq" id="WP_023927450.1">
    <property type="nucleotide sequence ID" value="NZ_KI669454.1"/>
</dbReference>
<dbReference type="PROSITE" id="PS00211">
    <property type="entry name" value="ABC_TRANSPORTER_1"/>
    <property type="match status" value="1"/>
</dbReference>
<evidence type="ECO:0000313" key="6">
    <source>
        <dbReference type="EMBL" id="ETD23979.1"/>
    </source>
</evidence>
<dbReference type="InterPro" id="IPR003593">
    <property type="entry name" value="AAA+_ATPase"/>
</dbReference>
<evidence type="ECO:0000256" key="2">
    <source>
        <dbReference type="ARBA" id="ARBA00022448"/>
    </source>
</evidence>
<dbReference type="Pfam" id="PF00005">
    <property type="entry name" value="ABC_tran"/>
    <property type="match status" value="1"/>
</dbReference>
<dbReference type="InterPro" id="IPR027417">
    <property type="entry name" value="P-loop_NTPase"/>
</dbReference>
<dbReference type="InterPro" id="IPR050153">
    <property type="entry name" value="Metal_Ion_Import_ABC"/>
</dbReference>
<organism evidence="6 7">
    <name type="scientific">Helicobacter macacae MIT 99-5501</name>
    <dbReference type="NCBI Taxonomy" id="1357400"/>
    <lineage>
        <taxon>Bacteria</taxon>
        <taxon>Pseudomonadati</taxon>
        <taxon>Campylobacterota</taxon>
        <taxon>Epsilonproteobacteria</taxon>
        <taxon>Campylobacterales</taxon>
        <taxon>Helicobacteraceae</taxon>
        <taxon>Helicobacter</taxon>
    </lineage>
</organism>
<dbReference type="GO" id="GO:0005524">
    <property type="term" value="F:ATP binding"/>
    <property type="evidence" value="ECO:0007669"/>
    <property type="project" value="UniProtKB-KW"/>
</dbReference>
<dbReference type="Gene3D" id="3.40.50.300">
    <property type="entry name" value="P-loop containing nucleotide triphosphate hydrolases"/>
    <property type="match status" value="1"/>
</dbReference>
<dbReference type="OrthoDB" id="5515229at2"/>
<dbReference type="GO" id="GO:0016887">
    <property type="term" value="F:ATP hydrolysis activity"/>
    <property type="evidence" value="ECO:0007669"/>
    <property type="project" value="InterPro"/>
</dbReference>
<evidence type="ECO:0000256" key="3">
    <source>
        <dbReference type="ARBA" id="ARBA00022741"/>
    </source>
</evidence>
<dbReference type="HOGENOM" id="CLU_000604_1_11_7"/>
<comment type="similarity">
    <text evidence="1">Belongs to the ABC transporter superfamily.</text>
</comment>
<protein>
    <recommendedName>
        <fullName evidence="5">ABC transporter domain-containing protein</fullName>
    </recommendedName>
</protein>
<gene>
    <name evidence="6" type="ORF">HMPREF2086_00726</name>
</gene>
<dbReference type="AlphaFoldDB" id="V8C9G0"/>
<sequence length="325" mass="35520">MTMPKHDKIHCDTTRTINHATTTLVPNLAPNPPLLEVKNLNFSRTSKILSNINFSLQAGEILSVLGRNGAGKTTLLKCLLGFIKATSGEVRLNGVNISHSQGARQAKMWDNIAYVAQNKGIPLAISALEMVTLGLNSHITLMPKKSDFEKASQVLDELKIAHLKTKNCASLSGGELQMVLFARALVKRPKILVLDEPESNLDFANQKTILDMLKDLSKQGCAIIINTHFPAHALFLSNKVLLISKIDSTKSCAKVDFKVDFSKDSAKIQNHDFITACALGEGFSNGIFGGRELLDEAHLSSLYGVPLELHSMGANFDCQEFIVRI</sequence>
<evidence type="ECO:0000256" key="4">
    <source>
        <dbReference type="ARBA" id="ARBA00022840"/>
    </source>
</evidence>
<dbReference type="EMBL" id="AZJI01000004">
    <property type="protein sequence ID" value="ETD23979.1"/>
    <property type="molecule type" value="Genomic_DNA"/>
</dbReference>
<name>V8C9G0_9HELI</name>
<proteinExistence type="inferred from homology"/>
<evidence type="ECO:0000313" key="7">
    <source>
        <dbReference type="Proteomes" id="UP000018731"/>
    </source>
</evidence>
<evidence type="ECO:0000256" key="1">
    <source>
        <dbReference type="ARBA" id="ARBA00005417"/>
    </source>
</evidence>
<keyword evidence="3" id="KW-0547">Nucleotide-binding</keyword>
<keyword evidence="7" id="KW-1185">Reference proteome</keyword>
<evidence type="ECO:0000259" key="5">
    <source>
        <dbReference type="PROSITE" id="PS50893"/>
    </source>
</evidence>